<dbReference type="KEGG" id="kst:KSMBR1_0818"/>
<keyword evidence="1" id="KW-0812">Transmembrane</keyword>
<dbReference type="AlphaFoldDB" id="Q1Q239"/>
<dbReference type="Proteomes" id="UP000221734">
    <property type="component" value="Chromosome Kuenenia_stuttgartiensis_MBR1"/>
</dbReference>
<keyword evidence="1" id="KW-0472">Membrane</keyword>
<reference evidence="3 6" key="5">
    <citation type="submission" date="2020-02" db="EMBL/GenBank/DDBJ databases">
        <title>Newly sequenced genome of strain CSTR1 showed variability in Candidatus Kuenenia stuttgartiensis genomes.</title>
        <authorList>
            <person name="Ding C."/>
            <person name="Adrian L."/>
        </authorList>
    </citation>
    <scope>NUCLEOTIDE SEQUENCE [LARGE SCALE GENOMIC DNA]</scope>
    <source>
        <strain evidence="3 6">CSTR1</strain>
    </source>
</reference>
<dbReference type="EMBL" id="CP049055">
    <property type="protein sequence ID" value="QII11100.1"/>
    <property type="molecule type" value="Genomic_DNA"/>
</dbReference>
<organism evidence="2">
    <name type="scientific">Kuenenia stuttgartiensis</name>
    <dbReference type="NCBI Taxonomy" id="174633"/>
    <lineage>
        <taxon>Bacteria</taxon>
        <taxon>Pseudomonadati</taxon>
        <taxon>Planctomycetota</taxon>
        <taxon>Candidatus Brocadiia</taxon>
        <taxon>Candidatus Brocadiales</taxon>
        <taxon>Candidatus Brocadiaceae</taxon>
        <taxon>Candidatus Kuenenia</taxon>
    </lineage>
</organism>
<name>Q1Q239_KUEST</name>
<evidence type="ECO:0000313" key="3">
    <source>
        <dbReference type="EMBL" id="QII11100.1"/>
    </source>
</evidence>
<proteinExistence type="predicted"/>
<feature type="transmembrane region" description="Helical" evidence="1">
    <location>
        <begin position="34"/>
        <end position="54"/>
    </location>
</feature>
<gene>
    <name evidence="3" type="ORF">KsCSTR_17210</name>
    <name evidence="4" type="ORF">KSMBR1_0818</name>
    <name evidence="2" type="ORF">kuste3309</name>
</gene>
<keyword evidence="1" id="KW-1133">Transmembrane helix</keyword>
<protein>
    <submittedName>
        <fullName evidence="2">Uncharacterized protein</fullName>
    </submittedName>
</protein>
<feature type="transmembrane region" description="Helical" evidence="1">
    <location>
        <begin position="74"/>
        <end position="101"/>
    </location>
</feature>
<evidence type="ECO:0000256" key="1">
    <source>
        <dbReference type="SAM" id="Phobius"/>
    </source>
</evidence>
<reference evidence="2" key="2">
    <citation type="submission" date="2006-01" db="EMBL/GenBank/DDBJ databases">
        <authorList>
            <person name="Genoscope"/>
        </authorList>
    </citation>
    <scope>NUCLEOTIDE SEQUENCE</scope>
</reference>
<reference evidence="2" key="1">
    <citation type="journal article" date="2006" name="Nature">
        <title>Deciphering the evolution and metabolism of an anammox bacterium from a community genome.</title>
        <authorList>
            <person name="Strous M."/>
            <person name="Pelletier E."/>
            <person name="Mangenot S."/>
            <person name="Rattei T."/>
            <person name="Lehner A."/>
            <person name="Taylor M.W."/>
            <person name="Horn M."/>
            <person name="Daims H."/>
            <person name="Bartol-Mavel D."/>
            <person name="Wincker P."/>
            <person name="Barbe V."/>
            <person name="Fonknechten N."/>
            <person name="Vallenet D."/>
            <person name="Segurens B."/>
            <person name="Schenowitz-Truong C."/>
            <person name="Medigue C."/>
            <person name="Collingro A."/>
            <person name="Snel B."/>
            <person name="Dutilh B.E."/>
            <person name="OpDenCamp H.J.M."/>
            <person name="vanDerDrift C."/>
            <person name="Cirpus I."/>
            <person name="vanDePas-Schoonen K.T."/>
            <person name="Harhangi H.R."/>
            <person name="vanNiftrik L."/>
            <person name="Schmid M."/>
            <person name="Keltjens J."/>
            <person name="vanDeVossenberg J."/>
            <person name="Kartal B."/>
            <person name="Meier H."/>
            <person name="Frishman D."/>
            <person name="Huynen M.A."/>
            <person name="Mewes H."/>
            <person name="Weissenbach J."/>
            <person name="Jetten M.S.M."/>
            <person name="Wagner M."/>
            <person name="LePaslier D."/>
        </authorList>
    </citation>
    <scope>NUCLEOTIDE SEQUENCE</scope>
</reference>
<dbReference type="RefSeq" id="WP_099324182.1">
    <property type="nucleotide sequence ID" value="NZ_CP049055.1"/>
</dbReference>
<keyword evidence="5" id="KW-1185">Reference proteome</keyword>
<reference evidence="5" key="3">
    <citation type="submission" date="2017-10" db="EMBL/GenBank/DDBJ databases">
        <authorList>
            <person name="Frank J."/>
        </authorList>
    </citation>
    <scope>NUCLEOTIDE SEQUENCE [LARGE SCALE GENOMIC DNA]</scope>
</reference>
<dbReference type="EMBL" id="CT573071">
    <property type="protein sequence ID" value="CAJ74069.1"/>
    <property type="molecule type" value="Genomic_DNA"/>
</dbReference>
<accession>Q1Q239</accession>
<dbReference type="EMBL" id="LT934425">
    <property type="protein sequence ID" value="SOH03329.1"/>
    <property type="molecule type" value="Genomic_DNA"/>
</dbReference>
<evidence type="ECO:0000313" key="2">
    <source>
        <dbReference type="EMBL" id="CAJ74069.1"/>
    </source>
</evidence>
<reference evidence="4" key="4">
    <citation type="submission" date="2017-10" db="EMBL/GenBank/DDBJ databases">
        <authorList>
            <person name="Banno H."/>
            <person name="Chua N.-H."/>
        </authorList>
    </citation>
    <scope>NUCLEOTIDE SEQUENCE [LARGE SCALE GENOMIC DNA]</scope>
    <source>
        <strain evidence="4">Kuenenia_mbr1_ru-nijmegen</strain>
    </source>
</reference>
<dbReference type="Proteomes" id="UP000501926">
    <property type="component" value="Chromosome"/>
</dbReference>
<evidence type="ECO:0000313" key="4">
    <source>
        <dbReference type="EMBL" id="SOH03329.1"/>
    </source>
</evidence>
<sequence>MNSATVRDKIGDIAFGFCDAKGSKKDSLMRIRDYVLWGKNIFYIAAAGFLLYFFSKYLLKPWLEVFFTEEAEAGTFFVALNIANSAVRLFADLILVVFCFIRKWNFSY</sequence>
<evidence type="ECO:0000313" key="6">
    <source>
        <dbReference type="Proteomes" id="UP000501926"/>
    </source>
</evidence>
<evidence type="ECO:0000313" key="5">
    <source>
        <dbReference type="Proteomes" id="UP000221734"/>
    </source>
</evidence>